<dbReference type="FunFam" id="3.40.605.10:FF:000012">
    <property type="entry name" value="NAD-dependent succinate-semialdehyde dehydrogenase"/>
    <property type="match status" value="1"/>
</dbReference>
<dbReference type="Pfam" id="PF00171">
    <property type="entry name" value="Aldedh"/>
    <property type="match status" value="1"/>
</dbReference>
<dbReference type="Gene3D" id="3.40.309.10">
    <property type="entry name" value="Aldehyde Dehydrogenase, Chain A, domain 2"/>
    <property type="match status" value="1"/>
</dbReference>
<evidence type="ECO:0000256" key="3">
    <source>
        <dbReference type="ARBA" id="ARBA00023002"/>
    </source>
</evidence>
<sequence>MKSINPYNNEVVFENTAITIEEVNNAIDASHNAFLKWRTTSMENRSKLFSKLSDVLEENKQKWGKVMTLEMGKPISQAIAEVEKCAWVCRYYAKNADSQLASMEIETDATYSGVRYDPLGVILGVMPWNFPFWQVLRFATPTIMAGNTALLKHASNVTESAKCIAEAFEKAGFPSGVFTFLPIESEKVEAIIKNPKVKGVSLTGSKPAGAAVASTAASEIKPSLLELGGSNALVVFEDCDIENTIGTCINARFQNTGQSCIAGKRLLVQKSIATKFINLLKEKIESLTSGDPLDENTYIGVMVNKEAAEELKEQLDDALNNGAKLITGGKCEGAYLEPTLVTEVTKAMRIFQEETFGPLLACTIFEDDEEAVELVNLSKFGLGVSLFTQDKQRIEKLIPQLDEGAVFVNELVKSDPRLPFGGVGISGYGRELSQEGILAFVNKKTIYIK</sequence>
<dbReference type="InterPro" id="IPR047110">
    <property type="entry name" value="GABD/Sad-like"/>
</dbReference>
<evidence type="ECO:0000256" key="2">
    <source>
        <dbReference type="ARBA" id="ARBA00022857"/>
    </source>
</evidence>
<name>A0A7L4UN25_BALHA</name>
<comment type="similarity">
    <text evidence="1">Belongs to the aldehyde dehydrogenase family.</text>
</comment>
<evidence type="ECO:0000313" key="6">
    <source>
        <dbReference type="Proteomes" id="UP000251835"/>
    </source>
</evidence>
<proteinExistence type="inferred from homology"/>
<comment type="caution">
    <text evidence="5">The sequence shown here is derived from an EMBL/GenBank/DDBJ whole genome shotgun (WGS) entry which is preliminary data.</text>
</comment>
<dbReference type="InterPro" id="IPR016162">
    <property type="entry name" value="Ald_DH_N"/>
</dbReference>
<protein>
    <submittedName>
        <fullName evidence="5">Succinate-semialdehyde dehydrogenase/glutarate-semialdehyde dehydrogenase</fullName>
    </submittedName>
</protein>
<dbReference type="Proteomes" id="UP000251835">
    <property type="component" value="Unassembled WGS sequence"/>
</dbReference>
<keyword evidence="2" id="KW-0521">NADP</keyword>
<dbReference type="GO" id="GO:0004030">
    <property type="term" value="F:aldehyde dehydrogenase [NAD(P)+] activity"/>
    <property type="evidence" value="ECO:0007669"/>
    <property type="project" value="InterPro"/>
</dbReference>
<dbReference type="AlphaFoldDB" id="A0A7L4UN25"/>
<dbReference type="OrthoDB" id="9762913at2"/>
<dbReference type="CDD" id="cd07100">
    <property type="entry name" value="ALDH_SSADH1_GabD1"/>
    <property type="match status" value="1"/>
</dbReference>
<dbReference type="EMBL" id="QENZ01000005">
    <property type="protein sequence ID" value="PVX50031.1"/>
    <property type="molecule type" value="Genomic_DNA"/>
</dbReference>
<gene>
    <name evidence="5" type="ORF">C7377_1677</name>
</gene>
<reference evidence="5 6" key="1">
    <citation type="submission" date="2018-05" db="EMBL/GenBank/DDBJ databases">
        <title>Genomic Encyclopedia of Type Strains, Phase IV (KMG-IV): sequencing the most valuable type-strain genomes for metagenomic binning, comparative biology and taxonomic classification.</title>
        <authorList>
            <person name="Goeker M."/>
        </authorList>
    </citation>
    <scope>NUCLEOTIDE SEQUENCE [LARGE SCALE GENOMIC DNA]</scope>
    <source>
        <strain evidence="5 6">DSM 28579</strain>
    </source>
</reference>
<dbReference type="RefSeq" id="WP_116496890.1">
    <property type="nucleotide sequence ID" value="NZ_QENZ01000005.1"/>
</dbReference>
<evidence type="ECO:0000256" key="1">
    <source>
        <dbReference type="ARBA" id="ARBA00009986"/>
    </source>
</evidence>
<feature type="domain" description="Aldehyde dehydrogenase" evidence="4">
    <location>
        <begin position="2"/>
        <end position="446"/>
    </location>
</feature>
<dbReference type="PANTHER" id="PTHR43217:SF1">
    <property type="entry name" value="SUCCINATE SEMIALDEHYDE DEHYDROGENASE [NAD(P)+] SAD"/>
    <property type="match status" value="1"/>
</dbReference>
<dbReference type="Gene3D" id="3.40.605.10">
    <property type="entry name" value="Aldehyde Dehydrogenase, Chain A, domain 1"/>
    <property type="match status" value="1"/>
</dbReference>
<dbReference type="InterPro" id="IPR044148">
    <property type="entry name" value="ALDH_GabD1-like"/>
</dbReference>
<dbReference type="InterPro" id="IPR016160">
    <property type="entry name" value="Ald_DH_CS_CYS"/>
</dbReference>
<accession>A0A7L4UN25</accession>
<dbReference type="InterPro" id="IPR016163">
    <property type="entry name" value="Ald_DH_C"/>
</dbReference>
<evidence type="ECO:0000313" key="5">
    <source>
        <dbReference type="EMBL" id="PVX50031.1"/>
    </source>
</evidence>
<dbReference type="GO" id="GO:0004777">
    <property type="term" value="F:succinate-semialdehyde dehydrogenase (NAD+) activity"/>
    <property type="evidence" value="ECO:0007669"/>
    <property type="project" value="TreeGrafter"/>
</dbReference>
<evidence type="ECO:0000259" key="4">
    <source>
        <dbReference type="Pfam" id="PF00171"/>
    </source>
</evidence>
<dbReference type="PANTHER" id="PTHR43217">
    <property type="entry name" value="SUCCINATE SEMIALDEHYDE DEHYDROGENASE [NAD(P)+] SAD"/>
    <property type="match status" value="1"/>
</dbReference>
<dbReference type="InterPro" id="IPR015590">
    <property type="entry name" value="Aldehyde_DH_dom"/>
</dbReference>
<dbReference type="InterPro" id="IPR016161">
    <property type="entry name" value="Ald_DH/histidinol_DH"/>
</dbReference>
<organism evidence="5 6">
    <name type="scientific">Balneicella halophila</name>
    <dbReference type="NCBI Taxonomy" id="1537566"/>
    <lineage>
        <taxon>Bacteria</taxon>
        <taxon>Pseudomonadati</taxon>
        <taxon>Bacteroidota</taxon>
        <taxon>Bacteroidia</taxon>
        <taxon>Bacteroidales</taxon>
        <taxon>Balneicellaceae</taxon>
        <taxon>Balneicella</taxon>
    </lineage>
</organism>
<dbReference type="PROSITE" id="PS00070">
    <property type="entry name" value="ALDEHYDE_DEHYDR_CYS"/>
    <property type="match status" value="1"/>
</dbReference>
<keyword evidence="3" id="KW-0560">Oxidoreductase</keyword>
<keyword evidence="6" id="KW-1185">Reference proteome</keyword>
<dbReference type="SUPFAM" id="SSF53720">
    <property type="entry name" value="ALDH-like"/>
    <property type="match status" value="1"/>
</dbReference>